<organism evidence="1 2">
    <name type="scientific">Herbiconiux moechotypicola</name>
    <dbReference type="NCBI Taxonomy" id="637393"/>
    <lineage>
        <taxon>Bacteria</taxon>
        <taxon>Bacillati</taxon>
        <taxon>Actinomycetota</taxon>
        <taxon>Actinomycetes</taxon>
        <taxon>Micrococcales</taxon>
        <taxon>Microbacteriaceae</taxon>
        <taxon>Herbiconiux</taxon>
    </lineage>
</organism>
<proteinExistence type="predicted"/>
<evidence type="ECO:0008006" key="3">
    <source>
        <dbReference type="Google" id="ProtNLM"/>
    </source>
</evidence>
<dbReference type="Proteomes" id="UP001500929">
    <property type="component" value="Unassembled WGS sequence"/>
</dbReference>
<comment type="caution">
    <text evidence="1">The sequence shown here is derived from an EMBL/GenBank/DDBJ whole genome shotgun (WGS) entry which is preliminary data.</text>
</comment>
<evidence type="ECO:0000313" key="2">
    <source>
        <dbReference type="Proteomes" id="UP001500929"/>
    </source>
</evidence>
<sequence>MAWLPEGFVHPERAEIAVGTRAGAVPLYLHLRPIRADDVELDLIAVSGSRERLFEVYGASWGWPPAVLSEADDRADLEYHEDEMRAGSSFNYALFDEAETALLGCVYIDPADEGEAHEIDAVVSWWVVDELLGSEAEAAVDEFVPRWLASVWPLPRIRFGVSGPAQ</sequence>
<reference evidence="2" key="1">
    <citation type="journal article" date="2019" name="Int. J. Syst. Evol. Microbiol.">
        <title>The Global Catalogue of Microorganisms (GCM) 10K type strain sequencing project: providing services to taxonomists for standard genome sequencing and annotation.</title>
        <authorList>
            <consortium name="The Broad Institute Genomics Platform"/>
            <consortium name="The Broad Institute Genome Sequencing Center for Infectious Disease"/>
            <person name="Wu L."/>
            <person name="Ma J."/>
        </authorList>
    </citation>
    <scope>NUCLEOTIDE SEQUENCE [LARGE SCALE GENOMIC DNA]</scope>
    <source>
        <strain evidence="2">JCM 16117</strain>
    </source>
</reference>
<evidence type="ECO:0000313" key="1">
    <source>
        <dbReference type="EMBL" id="GAA2248013.1"/>
    </source>
</evidence>
<name>A0ABP5R460_9MICO</name>
<dbReference type="Gene3D" id="3.40.630.30">
    <property type="match status" value="1"/>
</dbReference>
<accession>A0ABP5R460</accession>
<gene>
    <name evidence="1" type="ORF">GCM10009851_36850</name>
</gene>
<dbReference type="RefSeq" id="WP_259481194.1">
    <property type="nucleotide sequence ID" value="NZ_BAAAQY010000013.1"/>
</dbReference>
<protein>
    <recommendedName>
        <fullName evidence="3">GNAT family N-acetyltransferase</fullName>
    </recommendedName>
</protein>
<dbReference type="EMBL" id="BAAAQY010000013">
    <property type="protein sequence ID" value="GAA2248013.1"/>
    <property type="molecule type" value="Genomic_DNA"/>
</dbReference>
<keyword evidence="2" id="KW-1185">Reference proteome</keyword>